<dbReference type="PANTHER" id="PTHR10859:SF91">
    <property type="entry name" value="DOLICHYL-PHOSPHATE BETA-GLUCOSYLTRANSFERASE"/>
    <property type="match status" value="1"/>
</dbReference>
<accession>A0ABT3FRQ5</accession>
<sequence length="258" mass="28338">MPDSRPVVLIPSYNTGPILPATVAAALAQGVPVRVVIDGSTDGSPDLLEPLLANPLLKVTRLAKNAGKGSAVLHGTRDALAEGFTHVLCMDADGQHPAEMIPDYFGLSHRHPEAAVFGRPVFDASAPALRVNGRKVSNFWANLETMGWGIDDSLFGMRLYPAAGLVEVFESTSFARRFDFDPEVAVRLAWRGVPILNLPTPVRYLSREEGGVSQFRYLRDNTLLTWMHTRLFFGFLVRLPWLALRGENPLLSLSPPRK</sequence>
<dbReference type="RefSeq" id="WP_264502226.1">
    <property type="nucleotide sequence ID" value="NZ_JAPDDS010000009.1"/>
</dbReference>
<dbReference type="CDD" id="cd04179">
    <property type="entry name" value="DPM_DPG-synthase_like"/>
    <property type="match status" value="1"/>
</dbReference>
<dbReference type="SUPFAM" id="SSF53448">
    <property type="entry name" value="Nucleotide-diphospho-sugar transferases"/>
    <property type="match status" value="1"/>
</dbReference>
<dbReference type="PANTHER" id="PTHR10859">
    <property type="entry name" value="GLYCOSYL TRANSFERASE"/>
    <property type="match status" value="1"/>
</dbReference>
<evidence type="ECO:0000259" key="1">
    <source>
        <dbReference type="Pfam" id="PF00535"/>
    </source>
</evidence>
<dbReference type="Proteomes" id="UP001207930">
    <property type="component" value="Unassembled WGS sequence"/>
</dbReference>
<feature type="domain" description="Glycosyltransferase 2-like" evidence="1">
    <location>
        <begin position="8"/>
        <end position="126"/>
    </location>
</feature>
<dbReference type="InterPro" id="IPR001173">
    <property type="entry name" value="Glyco_trans_2-like"/>
</dbReference>
<proteinExistence type="predicted"/>
<name>A0ABT3FRQ5_9BACT</name>
<dbReference type="EMBL" id="JAPDDS010000009">
    <property type="protein sequence ID" value="MCW1886269.1"/>
    <property type="molecule type" value="Genomic_DNA"/>
</dbReference>
<dbReference type="Pfam" id="PF00535">
    <property type="entry name" value="Glycos_transf_2"/>
    <property type="match status" value="1"/>
</dbReference>
<reference evidence="2 3" key="1">
    <citation type="submission" date="2022-10" db="EMBL/GenBank/DDBJ databases">
        <title>Luteolibacter flavescens strain MCCC 1K03193, whole genome shotgun sequencing project.</title>
        <authorList>
            <person name="Zhao G."/>
            <person name="Shen L."/>
        </authorList>
    </citation>
    <scope>NUCLEOTIDE SEQUENCE [LARGE SCALE GENOMIC DNA]</scope>
    <source>
        <strain evidence="2 3">MCCC 1K03193</strain>
    </source>
</reference>
<evidence type="ECO:0000313" key="2">
    <source>
        <dbReference type="EMBL" id="MCW1886269.1"/>
    </source>
</evidence>
<dbReference type="InterPro" id="IPR029044">
    <property type="entry name" value="Nucleotide-diphossugar_trans"/>
</dbReference>
<evidence type="ECO:0000313" key="3">
    <source>
        <dbReference type="Proteomes" id="UP001207930"/>
    </source>
</evidence>
<keyword evidence="3" id="KW-1185">Reference proteome</keyword>
<dbReference type="Gene3D" id="3.90.550.10">
    <property type="entry name" value="Spore Coat Polysaccharide Biosynthesis Protein SpsA, Chain A"/>
    <property type="match status" value="1"/>
</dbReference>
<gene>
    <name evidence="2" type="ORF">OKA04_16145</name>
</gene>
<protein>
    <submittedName>
        <fullName evidence="2">Glycosyltransferase family 2 protein</fullName>
    </submittedName>
</protein>
<organism evidence="2 3">
    <name type="scientific">Luteolibacter flavescens</name>
    <dbReference type="NCBI Taxonomy" id="1859460"/>
    <lineage>
        <taxon>Bacteria</taxon>
        <taxon>Pseudomonadati</taxon>
        <taxon>Verrucomicrobiota</taxon>
        <taxon>Verrucomicrobiia</taxon>
        <taxon>Verrucomicrobiales</taxon>
        <taxon>Verrucomicrobiaceae</taxon>
        <taxon>Luteolibacter</taxon>
    </lineage>
</organism>
<comment type="caution">
    <text evidence="2">The sequence shown here is derived from an EMBL/GenBank/DDBJ whole genome shotgun (WGS) entry which is preliminary data.</text>
</comment>